<sequence>MATGSGRPGMSPLWTKSWVPEADTEGDDSWDGMEAIVPSSYPRTRGLSLDLILLFTVCVCAHLRGVMRWGGGGVSHAVNSKIVCVYIYIRPGRRRISESLGDAKGSLDGSRWPLHRAPPVPHRSSTVLSTSAARANETRQKYISEKYLGD</sequence>
<feature type="compositionally biased region" description="Acidic residues" evidence="1">
    <location>
        <begin position="22"/>
        <end position="31"/>
    </location>
</feature>
<dbReference type="Proteomes" id="UP000246464">
    <property type="component" value="Chromosome 1"/>
</dbReference>
<feature type="region of interest" description="Disordered" evidence="1">
    <location>
        <begin position="100"/>
        <end position="137"/>
    </location>
</feature>
<protein>
    <submittedName>
        <fullName evidence="2">Uncharacterized protein</fullName>
    </submittedName>
</protein>
<feature type="compositionally biased region" description="Polar residues" evidence="1">
    <location>
        <begin position="123"/>
        <end position="133"/>
    </location>
</feature>
<proteinExistence type="predicted"/>
<keyword evidence="3" id="KW-1185">Reference proteome</keyword>
<evidence type="ECO:0000256" key="1">
    <source>
        <dbReference type="SAM" id="MobiDB-lite"/>
    </source>
</evidence>
<evidence type="ECO:0000313" key="2">
    <source>
        <dbReference type="EMBL" id="AWO97066.1"/>
    </source>
</evidence>
<organism evidence="2 3">
    <name type="scientific">Scophthalmus maximus</name>
    <name type="common">Turbot</name>
    <name type="synonym">Psetta maxima</name>
    <dbReference type="NCBI Taxonomy" id="52904"/>
    <lineage>
        <taxon>Eukaryota</taxon>
        <taxon>Metazoa</taxon>
        <taxon>Chordata</taxon>
        <taxon>Craniata</taxon>
        <taxon>Vertebrata</taxon>
        <taxon>Euteleostomi</taxon>
        <taxon>Actinopterygii</taxon>
        <taxon>Neopterygii</taxon>
        <taxon>Teleostei</taxon>
        <taxon>Neoteleostei</taxon>
        <taxon>Acanthomorphata</taxon>
        <taxon>Carangaria</taxon>
        <taxon>Pleuronectiformes</taxon>
        <taxon>Pleuronectoidei</taxon>
        <taxon>Scophthalmidae</taxon>
        <taxon>Scophthalmus</taxon>
    </lineage>
</organism>
<evidence type="ECO:0000313" key="3">
    <source>
        <dbReference type="Proteomes" id="UP000246464"/>
    </source>
</evidence>
<dbReference type="AlphaFoldDB" id="A0A2U9AZK7"/>
<dbReference type="EMBL" id="CP026243">
    <property type="protein sequence ID" value="AWO97066.1"/>
    <property type="molecule type" value="Genomic_DNA"/>
</dbReference>
<reference evidence="2 3" key="1">
    <citation type="submission" date="2017-12" db="EMBL/GenBank/DDBJ databases">
        <title>Integrating genomic resources of turbot (Scophthalmus maximus) in depth evaluation of genetic and physical mapping variation across individuals.</title>
        <authorList>
            <person name="Martinez P."/>
        </authorList>
    </citation>
    <scope>NUCLEOTIDE SEQUENCE [LARGE SCALE GENOMIC DNA]</scope>
</reference>
<gene>
    <name evidence="2" type="ORF">SMAX5B_005023</name>
</gene>
<accession>A0A2U9AZK7</accession>
<feature type="region of interest" description="Disordered" evidence="1">
    <location>
        <begin position="1"/>
        <end position="31"/>
    </location>
</feature>
<name>A0A2U9AZK7_SCOMX</name>